<sequence>MGLAELTLAEGTNLDEVTRVQQDTAVQGQMRTPRRLELLAPAKNIDVGQAAILAGADAVYIGGPSFGARAAAGNTMEEIASLCAFAHRFGARVYLTVNTLLYDEELDAVERMLAQAQDAGVDALIVQDPALLSMPSLQNMEIHASTQMNIDTLEKVDFCRSLHYSQIVLPREFSLEQIREFCQQRPDTRFEVFVSGAMCVSVSGICYISELMTGRSANRGACAQICRLPMTMYQRHRDSTELQEIAHGHLLSMKDNLRLAQLEDLVAAGAYSFKIEGRLKDHDYVVNQVSAFRERLDRIIAQHPELYVRASLGSCVHGFTPDLYKTFNRGFTHAYLQDDNTALVDPRTPKNLGEELGVVRNISAEGGSLGKGEKKAKAFARGRGQGKASAASFSGAGAGGAGAGIRIELQLAVGCTLSNGDSFTFFDEQGELTGFRVNRISVKEVAKGARPQRARAQEVRGAQSPARAKGANDSSAGVSDSSVKVAKGSTVYLHVPKSVAGLHAGVTLYRNVDTLFIKSINMPQALTRQVPLQACITIAPERMTITFKDDYGRSGQASLDLPVMFEPKSDTPTGQSSEQQDAQSSPTVPSSALKPEVMVAKLQKLGSPFVSLPAENVELKGDLQAALLPLSSFNQLRRQAFADYEQTVAYTRKQALTSGVSYLDTAMPYANELLYTPLSASEWQQVKFPERSIDPRLICNQRSREFYLRFLGRGVQSTTTTNANDNTAETVTLASADEQTLPPPPALISKAVMTCRNCLIKNHATCHKDGGRTSGYFVRIGKYDFDIVTDCRKCLMYLVPAKR</sequence>
<dbReference type="PANTHER" id="PTHR30217:SF10">
    <property type="entry name" value="23S RRNA 5-HYDROXYCYTIDINE C2501 SYNTHASE"/>
    <property type="match status" value="1"/>
</dbReference>
<evidence type="ECO:0000313" key="3">
    <source>
        <dbReference type="EMBL" id="HIX56969.1"/>
    </source>
</evidence>
<dbReference type="AlphaFoldDB" id="A0A9D1WD19"/>
<feature type="region of interest" description="Disordered" evidence="1">
    <location>
        <begin position="564"/>
        <end position="591"/>
    </location>
</feature>
<dbReference type="InterPro" id="IPR051454">
    <property type="entry name" value="RNA/ubiquinone_mod_enzymes"/>
</dbReference>
<feature type="region of interest" description="Disordered" evidence="1">
    <location>
        <begin position="448"/>
        <end position="480"/>
    </location>
</feature>
<dbReference type="EMBL" id="DXEV01000111">
    <property type="protein sequence ID" value="HIX56969.1"/>
    <property type="molecule type" value="Genomic_DNA"/>
</dbReference>
<dbReference type="Pfam" id="PF12392">
    <property type="entry name" value="DUF3656"/>
    <property type="match status" value="1"/>
</dbReference>
<feature type="domain" description="Peptidase U32 collagenase" evidence="2">
    <location>
        <begin position="508"/>
        <end position="647"/>
    </location>
</feature>
<organism evidence="3 4">
    <name type="scientific">Candidatus Anaerobiospirillum pullistercoris</name>
    <dbReference type="NCBI Taxonomy" id="2838452"/>
    <lineage>
        <taxon>Bacteria</taxon>
        <taxon>Pseudomonadati</taxon>
        <taxon>Pseudomonadota</taxon>
        <taxon>Gammaproteobacteria</taxon>
        <taxon>Aeromonadales</taxon>
        <taxon>Succinivibrionaceae</taxon>
        <taxon>Anaerobiospirillum</taxon>
    </lineage>
</organism>
<gene>
    <name evidence="3" type="ORF">H9850_05810</name>
</gene>
<reference evidence="3" key="1">
    <citation type="journal article" date="2021" name="PeerJ">
        <title>Extensive microbial diversity within the chicken gut microbiome revealed by metagenomics and culture.</title>
        <authorList>
            <person name="Gilroy R."/>
            <person name="Ravi A."/>
            <person name="Getino M."/>
            <person name="Pursley I."/>
            <person name="Horton D.L."/>
            <person name="Alikhan N.F."/>
            <person name="Baker D."/>
            <person name="Gharbi K."/>
            <person name="Hall N."/>
            <person name="Watson M."/>
            <person name="Adriaenssens E.M."/>
            <person name="Foster-Nyarko E."/>
            <person name="Jarju S."/>
            <person name="Secka A."/>
            <person name="Antonio M."/>
            <person name="Oren A."/>
            <person name="Chaudhuri R.R."/>
            <person name="La Ragione R."/>
            <person name="Hildebrand F."/>
            <person name="Pallen M.J."/>
        </authorList>
    </citation>
    <scope>NUCLEOTIDE SEQUENCE</scope>
    <source>
        <strain evidence="3">USASDec5-558</strain>
    </source>
</reference>
<reference evidence="3" key="2">
    <citation type="submission" date="2021-04" db="EMBL/GenBank/DDBJ databases">
        <authorList>
            <person name="Gilroy R."/>
        </authorList>
    </citation>
    <scope>NUCLEOTIDE SEQUENCE</scope>
    <source>
        <strain evidence="3">USASDec5-558</strain>
    </source>
</reference>
<dbReference type="PANTHER" id="PTHR30217">
    <property type="entry name" value="PEPTIDASE U32 FAMILY"/>
    <property type="match status" value="1"/>
</dbReference>
<dbReference type="Proteomes" id="UP000886829">
    <property type="component" value="Unassembled WGS sequence"/>
</dbReference>
<feature type="compositionally biased region" description="Polar residues" evidence="1">
    <location>
        <begin position="570"/>
        <end position="590"/>
    </location>
</feature>
<protein>
    <submittedName>
        <fullName evidence="3">U32 family peptidase</fullName>
    </submittedName>
</protein>
<proteinExistence type="predicted"/>
<evidence type="ECO:0000259" key="2">
    <source>
        <dbReference type="Pfam" id="PF12392"/>
    </source>
</evidence>
<dbReference type="PROSITE" id="PS01276">
    <property type="entry name" value="PEPTIDASE_U32"/>
    <property type="match status" value="1"/>
</dbReference>
<comment type="caution">
    <text evidence="3">The sequence shown here is derived from an EMBL/GenBank/DDBJ whole genome shotgun (WGS) entry which is preliminary data.</text>
</comment>
<name>A0A9D1WD19_9GAMM</name>
<evidence type="ECO:0000313" key="4">
    <source>
        <dbReference type="Proteomes" id="UP000886829"/>
    </source>
</evidence>
<dbReference type="Pfam" id="PF01136">
    <property type="entry name" value="Peptidase_U32"/>
    <property type="match status" value="1"/>
</dbReference>
<dbReference type="InterPro" id="IPR020988">
    <property type="entry name" value="Pept_U32_collagenase"/>
</dbReference>
<accession>A0A9D1WD19</accession>
<dbReference type="InterPro" id="IPR001539">
    <property type="entry name" value="Peptidase_U32"/>
</dbReference>
<evidence type="ECO:0000256" key="1">
    <source>
        <dbReference type="SAM" id="MobiDB-lite"/>
    </source>
</evidence>